<sequence>MAPCERQRRHRTASMPPLQYTLRHNAKTFDWELSDSCGTAASSRHATHSSAFARLAVDPRLEMRGATVRVFGADGGFECERTVAMRSFPRAVEAERVLKLPA</sequence>
<name>A0A290XCP2_9GAMM</name>
<evidence type="ECO:0000313" key="1">
    <source>
        <dbReference type="EMBL" id="ATD66853.1"/>
    </source>
</evidence>
<dbReference type="KEGG" id="lum:CNR27_04805"/>
<dbReference type="AlphaFoldDB" id="A0A290XCP2"/>
<evidence type="ECO:0000313" key="2">
    <source>
        <dbReference type="Proteomes" id="UP000218968"/>
    </source>
</evidence>
<reference evidence="2" key="1">
    <citation type="submission" date="2017-09" db="EMBL/GenBank/DDBJ databases">
        <title>Luteimonas liuhanmingii sp.nov., isolated from the intestinal contents of Tibetan Plateau Pika in Yushu, Qinghai Province, China.</title>
        <authorList>
            <person name="Gui Z."/>
        </authorList>
    </citation>
    <scope>NUCLEOTIDE SEQUENCE [LARGE SCALE GENOMIC DNA]</scope>
    <source>
        <strain evidence="2">100111</strain>
    </source>
</reference>
<gene>
    <name evidence="1" type="ORF">CNR27_04805</name>
</gene>
<dbReference type="EMBL" id="CP023406">
    <property type="protein sequence ID" value="ATD66853.1"/>
    <property type="molecule type" value="Genomic_DNA"/>
</dbReference>
<protein>
    <submittedName>
        <fullName evidence="1">Uncharacterized protein</fullName>
    </submittedName>
</protein>
<accession>A0A290XCP2</accession>
<proteinExistence type="predicted"/>
<organism evidence="1 2">
    <name type="scientific">Luteimonas chenhongjianii</name>
    <dbReference type="NCBI Taxonomy" id="2006110"/>
    <lineage>
        <taxon>Bacteria</taxon>
        <taxon>Pseudomonadati</taxon>
        <taxon>Pseudomonadota</taxon>
        <taxon>Gammaproteobacteria</taxon>
        <taxon>Lysobacterales</taxon>
        <taxon>Lysobacteraceae</taxon>
        <taxon>Luteimonas</taxon>
    </lineage>
</organism>
<keyword evidence="2" id="KW-1185">Reference proteome</keyword>
<dbReference type="Proteomes" id="UP000218968">
    <property type="component" value="Chromosome"/>
</dbReference>